<evidence type="ECO:0000259" key="2">
    <source>
        <dbReference type="PROSITE" id="PS50004"/>
    </source>
</evidence>
<dbReference type="PANTHER" id="PTHR31208">
    <property type="entry name" value="EXPRESSED PROTEIN"/>
    <property type="match status" value="1"/>
</dbReference>
<feature type="domain" description="C2" evidence="2">
    <location>
        <begin position="70"/>
        <end position="194"/>
    </location>
</feature>
<evidence type="ECO:0000256" key="1">
    <source>
        <dbReference type="SAM" id="MobiDB-lite"/>
    </source>
</evidence>
<dbReference type="CDD" id="cd00030">
    <property type="entry name" value="C2"/>
    <property type="match status" value="1"/>
</dbReference>
<dbReference type="SMART" id="SM00239">
    <property type="entry name" value="C2"/>
    <property type="match status" value="1"/>
</dbReference>
<dbReference type="Pfam" id="PF00168">
    <property type="entry name" value="C2"/>
    <property type="match status" value="1"/>
</dbReference>
<feature type="region of interest" description="Disordered" evidence="1">
    <location>
        <begin position="428"/>
        <end position="466"/>
    </location>
</feature>
<dbReference type="PANTHER" id="PTHR31208:SF2">
    <property type="entry name" value="DOMAIN-CONTAINING PROTEIN, PUTATIVE, EXPRESSED-RELATED"/>
    <property type="match status" value="1"/>
</dbReference>
<accession>A0A103Y4C2</accession>
<dbReference type="Gramene" id="KVI02272">
    <property type="protein sequence ID" value="KVI02272"/>
    <property type="gene ID" value="Ccrd_019402"/>
</dbReference>
<feature type="region of interest" description="Disordered" evidence="1">
    <location>
        <begin position="278"/>
        <end position="386"/>
    </location>
</feature>
<dbReference type="InterPro" id="IPR000008">
    <property type="entry name" value="C2_dom"/>
</dbReference>
<feature type="compositionally biased region" description="Polar residues" evidence="1">
    <location>
        <begin position="306"/>
        <end position="315"/>
    </location>
</feature>
<dbReference type="STRING" id="59895.A0A103Y4C2"/>
<dbReference type="Gene3D" id="2.60.40.150">
    <property type="entry name" value="C2 domain"/>
    <property type="match status" value="1"/>
</dbReference>
<feature type="compositionally biased region" description="Polar residues" evidence="1">
    <location>
        <begin position="431"/>
        <end position="443"/>
    </location>
</feature>
<dbReference type="AlphaFoldDB" id="A0A103Y4C2"/>
<dbReference type="InterPro" id="IPR035892">
    <property type="entry name" value="C2_domain_sf"/>
</dbReference>
<keyword evidence="4" id="KW-1185">Reference proteome</keyword>
<evidence type="ECO:0000313" key="4">
    <source>
        <dbReference type="Proteomes" id="UP000243975"/>
    </source>
</evidence>
<dbReference type="PROSITE" id="PS50004">
    <property type="entry name" value="C2"/>
    <property type="match status" value="1"/>
</dbReference>
<comment type="caution">
    <text evidence="3">The sequence shown here is derived from an EMBL/GenBank/DDBJ whole genome shotgun (WGS) entry which is preliminary data.</text>
</comment>
<protein>
    <submittedName>
        <fullName evidence="3">C2 calcium-dependent membrane targeting</fullName>
    </submittedName>
</protein>
<gene>
    <name evidence="3" type="ORF">Ccrd_019402</name>
</gene>
<dbReference type="OMA" id="FPEVMMH"/>
<dbReference type="Proteomes" id="UP000243975">
    <property type="component" value="Unassembled WGS sequence"/>
</dbReference>
<sequence>MKQKDRGRSIQLLNGIRRRLAILGFCLLSLSRALFFPFQSRFESMESPQSVVSPLKTSSVYPEPEKHNLDHFTRIPSFESKKTESAIGVLEVYIHQARDIQNICIYHKQDVYAKICLTSHPEKSVTTQTINGGGQNPVFNQNLCIDVPTIDSSLKCEIYMLSRVRNYLEDQLLGFALIPLSEVVIKNGKLEKEFSLSSNDLFHSPSGFVQLSLAYNGPSPDVIAIPPPSKTKNLVLTESEPPVLNQTELDKLEFPDPKIVNENQMMVSEYFGISSESLVSSDNDDQASSENGAPFVFETPKPDSPPTSVSTNGSHCGSVPVESTESESSDKPPKSANQESDSPPKDKPVEVGSMGDSRNEPVEVGSMGASRNKPVEVGSIGDSRNKPSMAMNFEMDQKVVQQDFVDLYMKSMQQFTESLAKMKLPLEMENEQTSSGNSSTDQNTQTPNGTRPRTTTTTTTTRNYRGRIDCRQGESRLLVEVNKRRRSDERIDGYGGVDLINSRSNDV</sequence>
<evidence type="ECO:0000313" key="3">
    <source>
        <dbReference type="EMBL" id="KVI02272.1"/>
    </source>
</evidence>
<proteinExistence type="predicted"/>
<dbReference type="EMBL" id="LEKV01002659">
    <property type="protein sequence ID" value="KVI02272.1"/>
    <property type="molecule type" value="Genomic_DNA"/>
</dbReference>
<name>A0A103Y4C2_CYNCS</name>
<feature type="region of interest" description="Disordered" evidence="1">
    <location>
        <begin position="484"/>
        <end position="507"/>
    </location>
</feature>
<reference evidence="3 4" key="1">
    <citation type="journal article" date="2016" name="Sci. Rep.">
        <title>The genome sequence of the outbreeding globe artichoke constructed de novo incorporating a phase-aware low-pass sequencing strategy of F1 progeny.</title>
        <authorList>
            <person name="Scaglione D."/>
            <person name="Reyes-Chin-Wo S."/>
            <person name="Acquadro A."/>
            <person name="Froenicke L."/>
            <person name="Portis E."/>
            <person name="Beitel C."/>
            <person name="Tirone M."/>
            <person name="Mauro R."/>
            <person name="Lo Monaco A."/>
            <person name="Mauromicale G."/>
            <person name="Faccioli P."/>
            <person name="Cattivelli L."/>
            <person name="Rieseberg L."/>
            <person name="Michelmore R."/>
            <person name="Lanteri S."/>
        </authorList>
    </citation>
    <scope>NUCLEOTIDE SEQUENCE [LARGE SCALE GENOMIC DNA]</scope>
    <source>
        <strain evidence="3">2C</strain>
    </source>
</reference>
<organism evidence="3 4">
    <name type="scientific">Cynara cardunculus var. scolymus</name>
    <name type="common">Globe artichoke</name>
    <name type="synonym">Cynara scolymus</name>
    <dbReference type="NCBI Taxonomy" id="59895"/>
    <lineage>
        <taxon>Eukaryota</taxon>
        <taxon>Viridiplantae</taxon>
        <taxon>Streptophyta</taxon>
        <taxon>Embryophyta</taxon>
        <taxon>Tracheophyta</taxon>
        <taxon>Spermatophyta</taxon>
        <taxon>Magnoliopsida</taxon>
        <taxon>eudicotyledons</taxon>
        <taxon>Gunneridae</taxon>
        <taxon>Pentapetalae</taxon>
        <taxon>asterids</taxon>
        <taxon>campanulids</taxon>
        <taxon>Asterales</taxon>
        <taxon>Asteraceae</taxon>
        <taxon>Carduoideae</taxon>
        <taxon>Cardueae</taxon>
        <taxon>Carduinae</taxon>
        <taxon>Cynara</taxon>
    </lineage>
</organism>
<dbReference type="SUPFAM" id="SSF49562">
    <property type="entry name" value="C2 domain (Calcium/lipid-binding domain, CaLB)"/>
    <property type="match status" value="1"/>
</dbReference>
<feature type="compositionally biased region" description="Low complexity" evidence="1">
    <location>
        <begin position="444"/>
        <end position="463"/>
    </location>
</feature>